<comment type="caution">
    <text evidence="1">The sequence shown here is derived from an EMBL/GenBank/DDBJ whole genome shotgun (WGS) entry which is preliminary data.</text>
</comment>
<organism evidence="1 2">
    <name type="scientific">Aliivibrio fischeri</name>
    <name type="common">Vibrio fischeri</name>
    <dbReference type="NCBI Taxonomy" id="668"/>
    <lineage>
        <taxon>Bacteria</taxon>
        <taxon>Pseudomonadati</taxon>
        <taxon>Pseudomonadota</taxon>
        <taxon>Gammaproteobacteria</taxon>
        <taxon>Vibrionales</taxon>
        <taxon>Vibrionaceae</taxon>
        <taxon>Aliivibrio</taxon>
    </lineage>
</organism>
<dbReference type="AlphaFoldDB" id="A0A844NXF4"/>
<dbReference type="Proteomes" id="UP000448038">
    <property type="component" value="Unassembled WGS sequence"/>
</dbReference>
<sequence length="150" mass="17430">MANVAIPNEYKYETKNGKGITEVWDKESIERWFKTSDKYTKLIPLILDVDSPVTQPFWSKFKELEVIRNEIIHQKTSRKKATDVDSDYLKSLLQKKIFDNIEAAYELISYICNADISHSYFPLGFGPAQIHVEELEKFSDQFEVVTEGNT</sequence>
<reference evidence="1 2" key="1">
    <citation type="submission" date="2019-11" db="EMBL/GenBank/DDBJ databases">
        <title>Using colonization assays and comparative genomics to discover symbiosis behaviors and factors in Vibrio fischeri.</title>
        <authorList>
            <person name="Bongrand C."/>
            <person name="Moriano-Gutierrez S."/>
            <person name="Arevalo P."/>
            <person name="Mcfall-Ngai M."/>
            <person name="Visick K."/>
            <person name="Polz M.F."/>
            <person name="Ruby E.G."/>
        </authorList>
    </citation>
    <scope>NUCLEOTIDE SEQUENCE [LARGE SCALE GENOMIC DNA]</scope>
    <source>
        <strain evidence="2">emors.4.1</strain>
    </source>
</reference>
<gene>
    <name evidence="1" type="ORF">GNP88_03565</name>
</gene>
<evidence type="ECO:0000313" key="2">
    <source>
        <dbReference type="Proteomes" id="UP000448038"/>
    </source>
</evidence>
<proteinExistence type="predicted"/>
<dbReference type="RefSeq" id="WP_155655318.1">
    <property type="nucleotide sequence ID" value="NZ_WOBN01000006.1"/>
</dbReference>
<name>A0A844NXF4_ALIFS</name>
<evidence type="ECO:0000313" key="1">
    <source>
        <dbReference type="EMBL" id="MUK48263.1"/>
    </source>
</evidence>
<protein>
    <submittedName>
        <fullName evidence="1">Uncharacterized protein</fullName>
    </submittedName>
</protein>
<accession>A0A844NXF4</accession>
<dbReference type="EMBL" id="WOBN01000006">
    <property type="protein sequence ID" value="MUK48263.1"/>
    <property type="molecule type" value="Genomic_DNA"/>
</dbReference>